<keyword evidence="4" id="KW-1185">Reference proteome</keyword>
<gene>
    <name evidence="3" type="ORF">hbim_06393</name>
    <name evidence="2" type="ORF">MMAGJ_70080</name>
</gene>
<organism evidence="3 5">
    <name type="scientific">Mycolicibacterium mageritense</name>
    <name type="common">Mycobacterium mageritense</name>
    <dbReference type="NCBI Taxonomy" id="53462"/>
    <lineage>
        <taxon>Bacteria</taxon>
        <taxon>Bacillati</taxon>
        <taxon>Actinomycetota</taxon>
        <taxon>Actinomycetes</taxon>
        <taxon>Mycobacteriales</taxon>
        <taxon>Mycobacteriaceae</taxon>
        <taxon>Mycolicibacterium</taxon>
    </lineage>
</organism>
<dbReference type="EMBL" id="AP022567">
    <property type="protein sequence ID" value="BBX37726.1"/>
    <property type="molecule type" value="Genomic_DNA"/>
</dbReference>
<reference evidence="2 4" key="1">
    <citation type="journal article" date="2019" name="Emerg. Microbes Infect.">
        <title>Comprehensive subspecies identification of 175 nontuberculous mycobacteria species based on 7547 genomic profiles.</title>
        <authorList>
            <person name="Matsumoto Y."/>
            <person name="Kinjo T."/>
            <person name="Motooka D."/>
            <person name="Nabeya D."/>
            <person name="Jung N."/>
            <person name="Uechi K."/>
            <person name="Horii T."/>
            <person name="Iida T."/>
            <person name="Fujita J."/>
            <person name="Nakamura S."/>
        </authorList>
    </citation>
    <scope>NUCLEOTIDE SEQUENCE [LARGE SCALE GENOMIC DNA]</scope>
    <source>
        <strain evidence="2 4">JCM 12375</strain>
    </source>
</reference>
<name>A0AAI8XRR8_MYCME</name>
<evidence type="ECO:0000313" key="5">
    <source>
        <dbReference type="Proteomes" id="UP001241092"/>
    </source>
</evidence>
<reference evidence="2" key="2">
    <citation type="submission" date="2020-02" db="EMBL/GenBank/DDBJ databases">
        <authorList>
            <person name="Matsumoto Y."/>
            <person name="Motooka D."/>
            <person name="Nakamura S."/>
        </authorList>
    </citation>
    <scope>NUCLEOTIDE SEQUENCE</scope>
    <source>
        <strain evidence="2">JCM 12375</strain>
    </source>
</reference>
<protein>
    <submittedName>
        <fullName evidence="3">Uncharacterized protein</fullName>
    </submittedName>
</protein>
<dbReference type="EMBL" id="AP027452">
    <property type="protein sequence ID" value="BDY32426.1"/>
    <property type="molecule type" value="Genomic_DNA"/>
</dbReference>
<proteinExistence type="predicted"/>
<dbReference type="RefSeq" id="WP_036439381.1">
    <property type="nucleotide sequence ID" value="NZ_AP022567.1"/>
</dbReference>
<keyword evidence="1" id="KW-0812">Transmembrane</keyword>
<keyword evidence="1" id="KW-0472">Membrane</keyword>
<dbReference type="Proteomes" id="UP000465622">
    <property type="component" value="Chromosome"/>
</dbReference>
<sequence length="189" mass="21030">MRSTGWTLPILVTFALTGMMYGATVPGEQPAVFDISALLLMALTLAWLVAVVRQLTVSGEHRNWFALVASPALVLTALLLIHAGVPLQLRWYTAEPAFTQALQAFERDPAFGRNPGQISGYPIEYITRRADNFVDFTYRNDQNGWDGITYSADGSEPRTVHHSAGNYVIHWAQRLGAHWFAFEGYQTVS</sequence>
<feature type="transmembrane region" description="Helical" evidence="1">
    <location>
        <begin position="64"/>
        <end position="85"/>
    </location>
</feature>
<accession>A0AAI8XRR8</accession>
<evidence type="ECO:0000313" key="3">
    <source>
        <dbReference type="EMBL" id="BDY32426.1"/>
    </source>
</evidence>
<keyword evidence="1" id="KW-1133">Transmembrane helix</keyword>
<reference evidence="3" key="3">
    <citation type="submission" date="2023-03" db="EMBL/GenBank/DDBJ databases">
        <title>Draft genome sequence of a Mycolicibacterium mageritense strain H4_3_1 isolated from a hybrid biological-inorganic system reactor.</title>
        <authorList>
            <person name="Feng X."/>
            <person name="Kazama D."/>
            <person name="Sato K."/>
            <person name="Kobayashi H."/>
        </authorList>
    </citation>
    <scope>NUCLEOTIDE SEQUENCE</scope>
    <source>
        <strain evidence="3">H4_3_1</strain>
    </source>
</reference>
<evidence type="ECO:0000313" key="4">
    <source>
        <dbReference type="Proteomes" id="UP000465622"/>
    </source>
</evidence>
<dbReference type="Proteomes" id="UP001241092">
    <property type="component" value="Chromosome"/>
</dbReference>
<evidence type="ECO:0000313" key="2">
    <source>
        <dbReference type="EMBL" id="BBX37726.1"/>
    </source>
</evidence>
<feature type="transmembrane region" description="Helical" evidence="1">
    <location>
        <begin position="32"/>
        <end position="52"/>
    </location>
</feature>
<dbReference type="AlphaFoldDB" id="A0AAI8XRR8"/>
<evidence type="ECO:0000256" key="1">
    <source>
        <dbReference type="SAM" id="Phobius"/>
    </source>
</evidence>